<sequence length="199" mass="22866">MHAMQAAGILVTPFKAIAWSAGEALELLEQTPPPPLGRHDVDDIVKTLRELKELAGWESMEPLAATCTLLRYQWYLWECYSVEPVSDYDGMPEFLRRCVHFACGPDGYALVHYLKTFGIKVDTLPEEAWAKDLITAAMGTRSRVAKYREKIEDIERTKRLEEKEKEEMEAESKEEEERRKWRPDLYDDDDDSLLGPGAV</sequence>
<comment type="caution">
    <text evidence="2">The sequence shown here is derived from an EMBL/GenBank/DDBJ whole genome shotgun (WGS) entry which is preliminary data.</text>
</comment>
<dbReference type="EMBL" id="SPHZ02000008">
    <property type="protein sequence ID" value="KAF0903169.1"/>
    <property type="molecule type" value="Genomic_DNA"/>
</dbReference>
<dbReference type="Proteomes" id="UP000479710">
    <property type="component" value="Unassembled WGS sequence"/>
</dbReference>
<dbReference type="AlphaFoldDB" id="A0A6G1CSW4"/>
<evidence type="ECO:0000256" key="1">
    <source>
        <dbReference type="SAM" id="MobiDB-lite"/>
    </source>
</evidence>
<gene>
    <name evidence="2" type="ORF">E2562_025751</name>
</gene>
<feature type="region of interest" description="Disordered" evidence="1">
    <location>
        <begin position="162"/>
        <end position="199"/>
    </location>
</feature>
<protein>
    <submittedName>
        <fullName evidence="2">Uncharacterized protein</fullName>
    </submittedName>
</protein>
<dbReference type="OrthoDB" id="10289144at2759"/>
<accession>A0A6G1CSW4</accession>
<reference evidence="2 3" key="1">
    <citation type="submission" date="2019-11" db="EMBL/GenBank/DDBJ databases">
        <title>Whole genome sequence of Oryza granulata.</title>
        <authorList>
            <person name="Li W."/>
        </authorList>
    </citation>
    <scope>NUCLEOTIDE SEQUENCE [LARGE SCALE GENOMIC DNA]</scope>
    <source>
        <strain evidence="3">cv. Menghai</strain>
        <tissue evidence="2">Leaf</tissue>
    </source>
</reference>
<name>A0A6G1CSW4_9ORYZ</name>
<feature type="compositionally biased region" description="Basic and acidic residues" evidence="1">
    <location>
        <begin position="175"/>
        <end position="185"/>
    </location>
</feature>
<keyword evidence="3" id="KW-1185">Reference proteome</keyword>
<proteinExistence type="predicted"/>
<evidence type="ECO:0000313" key="2">
    <source>
        <dbReference type="EMBL" id="KAF0903169.1"/>
    </source>
</evidence>
<organism evidence="2 3">
    <name type="scientific">Oryza meyeriana var. granulata</name>
    <dbReference type="NCBI Taxonomy" id="110450"/>
    <lineage>
        <taxon>Eukaryota</taxon>
        <taxon>Viridiplantae</taxon>
        <taxon>Streptophyta</taxon>
        <taxon>Embryophyta</taxon>
        <taxon>Tracheophyta</taxon>
        <taxon>Spermatophyta</taxon>
        <taxon>Magnoliopsida</taxon>
        <taxon>Liliopsida</taxon>
        <taxon>Poales</taxon>
        <taxon>Poaceae</taxon>
        <taxon>BOP clade</taxon>
        <taxon>Oryzoideae</taxon>
        <taxon>Oryzeae</taxon>
        <taxon>Oryzinae</taxon>
        <taxon>Oryza</taxon>
        <taxon>Oryza meyeriana</taxon>
    </lineage>
</organism>
<evidence type="ECO:0000313" key="3">
    <source>
        <dbReference type="Proteomes" id="UP000479710"/>
    </source>
</evidence>